<dbReference type="AlphaFoldDB" id="A0A5D0CUV6"/>
<gene>
    <name evidence="2" type="ORF">FRY98_12405</name>
</gene>
<sequence>MKVFKFTLGVISSIIASFLLLVFLIILLNERNIPALTIVFVPTALLIWLSIFLFKGSTTPSQPLEQLAPGAEFPTGELPQAFVYNPMGYLRMDARSVNDFVRSLIHERDAAKRSQVKFSLDPAELGDLGEAFNLLFGQAPQKSEPPKGPVSVDCPGCGAKTVVYPDKAVKCEFCGTGITYKN</sequence>
<name>A0A5D0CUV6_9BACL</name>
<organism evidence="2 3">
    <name type="scientific">Paenibacillus faecis</name>
    <dbReference type="NCBI Taxonomy" id="862114"/>
    <lineage>
        <taxon>Bacteria</taxon>
        <taxon>Bacillati</taxon>
        <taxon>Bacillota</taxon>
        <taxon>Bacilli</taxon>
        <taxon>Bacillales</taxon>
        <taxon>Paenibacillaceae</taxon>
        <taxon>Paenibacillus</taxon>
    </lineage>
</organism>
<evidence type="ECO:0000313" key="3">
    <source>
        <dbReference type="Proteomes" id="UP000325218"/>
    </source>
</evidence>
<protein>
    <recommendedName>
        <fullName evidence="4">Zinc ribbon domain-containing protein</fullName>
    </recommendedName>
</protein>
<feature type="transmembrane region" description="Helical" evidence="1">
    <location>
        <begin position="6"/>
        <end position="28"/>
    </location>
</feature>
<evidence type="ECO:0000313" key="2">
    <source>
        <dbReference type="EMBL" id="TYA13450.1"/>
    </source>
</evidence>
<keyword evidence="1" id="KW-1133">Transmembrane helix</keyword>
<dbReference type="RefSeq" id="WP_148452137.1">
    <property type="nucleotide sequence ID" value="NZ_VSDO01000002.1"/>
</dbReference>
<evidence type="ECO:0008006" key="4">
    <source>
        <dbReference type="Google" id="ProtNLM"/>
    </source>
</evidence>
<dbReference type="EMBL" id="VSDO01000002">
    <property type="protein sequence ID" value="TYA13450.1"/>
    <property type="molecule type" value="Genomic_DNA"/>
</dbReference>
<keyword evidence="1" id="KW-0812">Transmembrane</keyword>
<evidence type="ECO:0000256" key="1">
    <source>
        <dbReference type="SAM" id="Phobius"/>
    </source>
</evidence>
<dbReference type="OrthoDB" id="1651838at2"/>
<proteinExistence type="predicted"/>
<reference evidence="2 3" key="1">
    <citation type="submission" date="2019-08" db="EMBL/GenBank/DDBJ databases">
        <title>Genome sequencing of Paenibacillus faecis DSM 23593(T).</title>
        <authorList>
            <person name="Kook J.-K."/>
            <person name="Park S.-N."/>
            <person name="Lim Y.K."/>
        </authorList>
    </citation>
    <scope>NUCLEOTIDE SEQUENCE [LARGE SCALE GENOMIC DNA]</scope>
    <source>
        <strain evidence="2 3">DSM 23593</strain>
    </source>
</reference>
<comment type="caution">
    <text evidence="2">The sequence shown here is derived from an EMBL/GenBank/DDBJ whole genome shotgun (WGS) entry which is preliminary data.</text>
</comment>
<keyword evidence="1" id="KW-0472">Membrane</keyword>
<dbReference type="Proteomes" id="UP000325218">
    <property type="component" value="Unassembled WGS sequence"/>
</dbReference>
<accession>A0A5D0CUV6</accession>
<feature type="transmembrane region" description="Helical" evidence="1">
    <location>
        <begin position="35"/>
        <end position="54"/>
    </location>
</feature>
<keyword evidence="3" id="KW-1185">Reference proteome</keyword>